<dbReference type="PIRSF" id="PIRSF036979">
    <property type="entry name" value="Arginase"/>
    <property type="match status" value="1"/>
</dbReference>
<organism evidence="9 10">
    <name type="scientific">Aquimarina brevivitae</name>
    <dbReference type="NCBI Taxonomy" id="323412"/>
    <lineage>
        <taxon>Bacteria</taxon>
        <taxon>Pseudomonadati</taxon>
        <taxon>Bacteroidota</taxon>
        <taxon>Flavobacteriia</taxon>
        <taxon>Flavobacteriales</taxon>
        <taxon>Flavobacteriaceae</taxon>
        <taxon>Aquimarina</taxon>
    </lineage>
</organism>
<dbReference type="InterPro" id="IPR023696">
    <property type="entry name" value="Ureohydrolase_dom_sf"/>
</dbReference>
<proteinExistence type="inferred from homology"/>
<dbReference type="SUPFAM" id="SSF52768">
    <property type="entry name" value="Arginase/deacetylase"/>
    <property type="match status" value="1"/>
</dbReference>
<dbReference type="GO" id="GO:0019556">
    <property type="term" value="P:L-histidine catabolic process to glutamate and formamide"/>
    <property type="evidence" value="ECO:0007669"/>
    <property type="project" value="UniProtKB-UniRule"/>
</dbReference>
<gene>
    <name evidence="5" type="primary">hutG</name>
    <name evidence="9" type="ORF">EV197_3212</name>
</gene>
<name>A0A4Q7NU23_9FLAO</name>
<dbReference type="PRINTS" id="PR00116">
    <property type="entry name" value="ARGINASE"/>
</dbReference>
<dbReference type="GO" id="GO:0019557">
    <property type="term" value="P:L-histidine catabolic process to glutamate and formate"/>
    <property type="evidence" value="ECO:0007669"/>
    <property type="project" value="UniProtKB-UniPathway"/>
</dbReference>
<evidence type="ECO:0000313" key="9">
    <source>
        <dbReference type="EMBL" id="RZS90683.1"/>
    </source>
</evidence>
<dbReference type="OrthoDB" id="9788689at2"/>
<evidence type="ECO:0000256" key="2">
    <source>
        <dbReference type="ARBA" id="ARBA00022801"/>
    </source>
</evidence>
<dbReference type="InterPro" id="IPR006035">
    <property type="entry name" value="Ureohydrolase"/>
</dbReference>
<dbReference type="GO" id="GO:0030145">
    <property type="term" value="F:manganese ion binding"/>
    <property type="evidence" value="ECO:0007669"/>
    <property type="project" value="UniProtKB-UniRule"/>
</dbReference>
<dbReference type="Pfam" id="PF00491">
    <property type="entry name" value="Arginase"/>
    <property type="match status" value="1"/>
</dbReference>
<evidence type="ECO:0000256" key="5">
    <source>
        <dbReference type="HAMAP-Rule" id="MF_00737"/>
    </source>
</evidence>
<comment type="similarity">
    <text evidence="5 8">Belongs to the arginase family.</text>
</comment>
<dbReference type="EC" id="3.5.3.8" evidence="5 6"/>
<keyword evidence="10" id="KW-1185">Reference proteome</keyword>
<feature type="binding site" evidence="5">
    <location>
        <position position="244"/>
    </location>
    <ligand>
        <name>Mn(2+)</name>
        <dbReference type="ChEBI" id="CHEBI:29035"/>
        <label>2</label>
    </ligand>
</feature>
<keyword evidence="2 5" id="KW-0378">Hydrolase</keyword>
<feature type="binding site" evidence="5 7">
    <location>
        <position position="157"/>
    </location>
    <ligand>
        <name>Mn(2+)</name>
        <dbReference type="ChEBI" id="CHEBI:29035"/>
        <label>1</label>
    </ligand>
</feature>
<dbReference type="PROSITE" id="PS51409">
    <property type="entry name" value="ARGINASE_2"/>
    <property type="match status" value="1"/>
</dbReference>
<keyword evidence="1 5" id="KW-0479">Metal-binding</keyword>
<dbReference type="GO" id="GO:0050415">
    <property type="term" value="F:formimidoylglutamase activity"/>
    <property type="evidence" value="ECO:0007669"/>
    <property type="project" value="UniProtKB-UniRule"/>
</dbReference>
<feature type="binding site" evidence="5 7">
    <location>
        <position position="153"/>
    </location>
    <ligand>
        <name>Mn(2+)</name>
        <dbReference type="ChEBI" id="CHEBI:29035"/>
        <label>1</label>
    </ligand>
</feature>
<reference evidence="9 10" key="1">
    <citation type="submission" date="2019-02" db="EMBL/GenBank/DDBJ databases">
        <title>Genomic Encyclopedia of Type Strains, Phase IV (KMG-IV): sequencing the most valuable type-strain genomes for metagenomic binning, comparative biology and taxonomic classification.</title>
        <authorList>
            <person name="Goeker M."/>
        </authorList>
    </citation>
    <scope>NUCLEOTIDE SEQUENCE [LARGE SCALE GENOMIC DNA]</scope>
    <source>
        <strain evidence="9 10">DSM 17196</strain>
    </source>
</reference>
<comment type="function">
    <text evidence="5">Catalyzes the conversion of N-formimidoyl-L-glutamate to L-glutamate and formamide.</text>
</comment>
<protein>
    <recommendedName>
        <fullName evidence="5 6">Formimidoylglutamase</fullName>
        <ecNumber evidence="5 6">3.5.3.8</ecNumber>
    </recommendedName>
    <alternativeName>
        <fullName evidence="5">Formiminoglutamase</fullName>
    </alternativeName>
    <alternativeName>
        <fullName evidence="5">Formiminoglutamate hydrolase</fullName>
    </alternativeName>
</protein>
<feature type="binding site" evidence="5">
    <location>
        <position position="242"/>
    </location>
    <ligand>
        <name>Mn(2+)</name>
        <dbReference type="ChEBI" id="CHEBI:29035"/>
        <label>2</label>
    </ligand>
</feature>
<dbReference type="PANTHER" id="PTHR11358">
    <property type="entry name" value="ARGINASE/AGMATINASE"/>
    <property type="match status" value="1"/>
</dbReference>
<evidence type="ECO:0000256" key="4">
    <source>
        <dbReference type="ARBA" id="ARBA00023211"/>
    </source>
</evidence>
<dbReference type="UniPathway" id="UPA00379">
    <property type="reaction ID" value="UER00552"/>
</dbReference>
<keyword evidence="4 5" id="KW-0464">Manganese</keyword>
<feature type="binding site" evidence="5 7">
    <location>
        <position position="128"/>
    </location>
    <ligand>
        <name>Mn(2+)</name>
        <dbReference type="ChEBI" id="CHEBI:29035"/>
        <label>1</label>
    </ligand>
</feature>
<dbReference type="CDD" id="cd09988">
    <property type="entry name" value="Formimidoylglutamase"/>
    <property type="match status" value="1"/>
</dbReference>
<comment type="pathway">
    <text evidence="5">Amino-acid degradation; L-histidine degradation into L-glutamate; L-glutamate from N-formimidoyl-L-glutamate (hydrolase route): step 1/1.</text>
</comment>
<dbReference type="RefSeq" id="WP_130287722.1">
    <property type="nucleotide sequence ID" value="NZ_SGXE01000006.1"/>
</dbReference>
<dbReference type="EMBL" id="SGXE01000006">
    <property type="protein sequence ID" value="RZS90683.1"/>
    <property type="molecule type" value="Genomic_DNA"/>
</dbReference>
<evidence type="ECO:0000256" key="1">
    <source>
        <dbReference type="ARBA" id="ARBA00022723"/>
    </source>
</evidence>
<dbReference type="GO" id="GO:0008783">
    <property type="term" value="F:agmatinase activity"/>
    <property type="evidence" value="ECO:0007669"/>
    <property type="project" value="TreeGrafter"/>
</dbReference>
<comment type="cofactor">
    <cofactor evidence="5 7">
        <name>Mn(2+)</name>
        <dbReference type="ChEBI" id="CHEBI:29035"/>
    </cofactor>
    <text evidence="5 7">Binds 2 manganese ions per subunit.</text>
</comment>
<evidence type="ECO:0000313" key="10">
    <source>
        <dbReference type="Proteomes" id="UP000292262"/>
    </source>
</evidence>
<dbReference type="PANTHER" id="PTHR11358:SF35">
    <property type="entry name" value="FORMIMIDOYLGLUTAMASE"/>
    <property type="match status" value="1"/>
</dbReference>
<evidence type="ECO:0000256" key="6">
    <source>
        <dbReference type="NCBIfam" id="TIGR01227"/>
    </source>
</evidence>
<dbReference type="GO" id="GO:0033389">
    <property type="term" value="P:putrescine biosynthetic process from arginine, via agmatine"/>
    <property type="evidence" value="ECO:0007669"/>
    <property type="project" value="TreeGrafter"/>
</dbReference>
<dbReference type="HAMAP" id="MF_00737">
    <property type="entry name" value="Formimidoylglutam"/>
    <property type="match status" value="1"/>
</dbReference>
<comment type="caution">
    <text evidence="9">The sequence shown here is derived from an EMBL/GenBank/DDBJ whole genome shotgun (WGS) entry which is preliminary data.</text>
</comment>
<evidence type="ECO:0000256" key="8">
    <source>
        <dbReference type="PROSITE-ProRule" id="PRU00742"/>
    </source>
</evidence>
<feature type="binding site" evidence="7">
    <location>
        <position position="244"/>
    </location>
    <ligand>
        <name>Mn(2+)</name>
        <dbReference type="ChEBI" id="CHEBI:29035"/>
        <label>1</label>
    </ligand>
</feature>
<dbReference type="AlphaFoldDB" id="A0A4Q7NU23"/>
<accession>A0A4Q7NU23</accession>
<evidence type="ECO:0000256" key="3">
    <source>
        <dbReference type="ARBA" id="ARBA00022808"/>
    </source>
</evidence>
<dbReference type="Gene3D" id="3.40.800.10">
    <property type="entry name" value="Ureohydrolase domain"/>
    <property type="match status" value="1"/>
</dbReference>
<sequence>MYQKINQSLYTGRQSNKIHYLHEKIKFVDLDQHLTKSIHKPVFSILGYCCDEGVKRNKGRAGAAAAPDMIRKMISPLANHFPDSLDILDFGNIYCDNKDLEKIQTFTSGKIQEITENQIFNIILGGGHDLAYAHFNGLKNAFPKKKIGIINLDAHFDLRAMDEQGTSGTPFYQIASENPENFQYLCLGIQKESNHKELFSTAEKFGVKYLYNQEFVIQNYENVSRLVDALTSTVDLIYLSIDLDGFSSAIAPGVSAPSPLGFQIDIVVKVIEDVIKSEKLVACDIVELNPTYDIDNTTARLAARLLYKIFELKISQIQQ</sequence>
<dbReference type="Proteomes" id="UP000292262">
    <property type="component" value="Unassembled WGS sequence"/>
</dbReference>
<feature type="binding site" evidence="5 7">
    <location>
        <position position="242"/>
    </location>
    <ligand>
        <name>Mn(2+)</name>
        <dbReference type="ChEBI" id="CHEBI:29035"/>
        <label>1</label>
    </ligand>
</feature>
<feature type="binding site" evidence="7">
    <location>
        <position position="155"/>
    </location>
    <ligand>
        <name>Mn(2+)</name>
        <dbReference type="ChEBI" id="CHEBI:29035"/>
        <label>1</label>
    </ligand>
</feature>
<dbReference type="NCBIfam" id="TIGR01227">
    <property type="entry name" value="hutG"/>
    <property type="match status" value="1"/>
</dbReference>
<feature type="binding site" evidence="5">
    <location>
        <position position="155"/>
    </location>
    <ligand>
        <name>Mn(2+)</name>
        <dbReference type="ChEBI" id="CHEBI:29035"/>
        <label>2</label>
    </ligand>
</feature>
<keyword evidence="3 5" id="KW-0369">Histidine metabolism</keyword>
<feature type="binding site" evidence="5">
    <location>
        <position position="153"/>
    </location>
    <ligand>
        <name>Mn(2+)</name>
        <dbReference type="ChEBI" id="CHEBI:29035"/>
        <label>2</label>
    </ligand>
</feature>
<dbReference type="InterPro" id="IPR005923">
    <property type="entry name" value="HutG"/>
</dbReference>
<evidence type="ECO:0000256" key="7">
    <source>
        <dbReference type="PIRSR" id="PIRSR036979-1"/>
    </source>
</evidence>
<comment type="catalytic activity">
    <reaction evidence="5">
        <text>N-formimidoyl-L-glutamate + H2O = formamide + L-glutamate</text>
        <dbReference type="Rhea" id="RHEA:22492"/>
        <dbReference type="ChEBI" id="CHEBI:15377"/>
        <dbReference type="ChEBI" id="CHEBI:16397"/>
        <dbReference type="ChEBI" id="CHEBI:29985"/>
        <dbReference type="ChEBI" id="CHEBI:58928"/>
        <dbReference type="EC" id="3.5.3.8"/>
    </reaction>
</comment>